<accession>A0AAV0G3S2</accession>
<proteinExistence type="predicted"/>
<comment type="caution">
    <text evidence="3">The sequence shown here is derived from an EMBL/GenBank/DDBJ whole genome shotgun (WGS) entry which is preliminary data.</text>
</comment>
<feature type="domain" description="Ty3 transposon capsid-like protein" evidence="2">
    <location>
        <begin position="140"/>
        <end position="250"/>
    </location>
</feature>
<dbReference type="Pfam" id="PF19259">
    <property type="entry name" value="Ty3_capsid"/>
    <property type="match status" value="1"/>
</dbReference>
<name>A0AAV0G3S2_9ASTE</name>
<feature type="compositionally biased region" description="Polar residues" evidence="1">
    <location>
        <begin position="301"/>
        <end position="319"/>
    </location>
</feature>
<dbReference type="Proteomes" id="UP001152523">
    <property type="component" value="Unassembled WGS sequence"/>
</dbReference>
<dbReference type="EMBL" id="CAMAPF010001038">
    <property type="protein sequence ID" value="CAH9142223.1"/>
    <property type="molecule type" value="Genomic_DNA"/>
</dbReference>
<keyword evidence="4" id="KW-1185">Reference proteome</keyword>
<gene>
    <name evidence="3" type="ORF">CEPIT_LOCUS39738</name>
</gene>
<evidence type="ECO:0000313" key="3">
    <source>
        <dbReference type="EMBL" id="CAH9142223.1"/>
    </source>
</evidence>
<dbReference type="InterPro" id="IPR045358">
    <property type="entry name" value="Ty3_capsid"/>
</dbReference>
<evidence type="ECO:0000313" key="4">
    <source>
        <dbReference type="Proteomes" id="UP001152523"/>
    </source>
</evidence>
<organism evidence="3 4">
    <name type="scientific">Cuscuta epithymum</name>
    <dbReference type="NCBI Taxonomy" id="186058"/>
    <lineage>
        <taxon>Eukaryota</taxon>
        <taxon>Viridiplantae</taxon>
        <taxon>Streptophyta</taxon>
        <taxon>Embryophyta</taxon>
        <taxon>Tracheophyta</taxon>
        <taxon>Spermatophyta</taxon>
        <taxon>Magnoliopsida</taxon>
        <taxon>eudicotyledons</taxon>
        <taxon>Gunneridae</taxon>
        <taxon>Pentapetalae</taxon>
        <taxon>asterids</taxon>
        <taxon>lamiids</taxon>
        <taxon>Solanales</taxon>
        <taxon>Convolvulaceae</taxon>
        <taxon>Cuscuteae</taxon>
        <taxon>Cuscuta</taxon>
        <taxon>Cuscuta subgen. Cuscuta</taxon>
    </lineage>
</organism>
<evidence type="ECO:0000256" key="1">
    <source>
        <dbReference type="SAM" id="MobiDB-lite"/>
    </source>
</evidence>
<sequence>MTRSQSDRLIELETEQNRMGEEQVRLSAEQARMAEEQKRMNHTLEEHGTKLAEIAKSLAALTKALVPPGTPEATKPGIGAIITPATGDGLLPNPVPTLLPTLLPAFDGADPIGWIARTEQQFELLGTLPEKKVVAAVVAMEVGALYWVTWLKARRPGITWEDFKQSLVSRFDSRFQGNQFERLSGVKQIGQVEDYNTLFVQLASQVPGLTDDHYLGYYMSGLKETIRSSLRLLRPNNLEMAMELAREVEHNLSVQSGGGGSLNYHSSGVRSSSLLRANTGFPLTGSLQGSEGNFLKDSGQPPGTKSGMSGQPTTRSQFTRLPPKEFAELRAKGLCFRCKKPFTPTHDCPFKQLRVMIAEEDEELDLKQHEFCEITGQEKVPEREEGYFPVYTMSGNFSSRSASFQP</sequence>
<protein>
    <recommendedName>
        <fullName evidence="2">Ty3 transposon capsid-like protein domain-containing protein</fullName>
    </recommendedName>
</protein>
<evidence type="ECO:0000259" key="2">
    <source>
        <dbReference type="Pfam" id="PF19259"/>
    </source>
</evidence>
<dbReference type="AlphaFoldDB" id="A0AAV0G3S2"/>
<reference evidence="3" key="1">
    <citation type="submission" date="2022-07" db="EMBL/GenBank/DDBJ databases">
        <authorList>
            <person name="Macas J."/>
            <person name="Novak P."/>
            <person name="Neumann P."/>
        </authorList>
    </citation>
    <scope>NUCLEOTIDE SEQUENCE</scope>
</reference>
<feature type="region of interest" description="Disordered" evidence="1">
    <location>
        <begin position="284"/>
        <end position="322"/>
    </location>
</feature>